<reference evidence="2" key="1">
    <citation type="journal article" date="2023" name="bioRxiv">
        <title>Improved chromosome-level genome assembly for marigold (Tagetes erecta).</title>
        <authorList>
            <person name="Jiang F."/>
            <person name="Yuan L."/>
            <person name="Wang S."/>
            <person name="Wang H."/>
            <person name="Xu D."/>
            <person name="Wang A."/>
            <person name="Fan W."/>
        </authorList>
    </citation>
    <scope>NUCLEOTIDE SEQUENCE</scope>
    <source>
        <strain evidence="2">WSJ</strain>
        <tissue evidence="2">Leaf</tissue>
    </source>
</reference>
<proteinExistence type="predicted"/>
<sequence>MADDLKLHVKQLFSLSTRRSESVAETDDLIRRIAESYDGLMICITNMMVGYENKEVEDLLTKLKRKTYHRSYIFWKEWEMHYYKIGFLPQQIRMQNGDKRSFATDFSPKPPSEIPPKQLGNCHGYATAP</sequence>
<feature type="region of interest" description="Disordered" evidence="1">
    <location>
        <begin position="99"/>
        <end position="129"/>
    </location>
</feature>
<dbReference type="AlphaFoldDB" id="A0AAD8K926"/>
<keyword evidence="3" id="KW-1185">Reference proteome</keyword>
<dbReference type="EMBL" id="JAUHHV010000008">
    <property type="protein sequence ID" value="KAK1416337.1"/>
    <property type="molecule type" value="Genomic_DNA"/>
</dbReference>
<gene>
    <name evidence="2" type="ORF">QVD17_32126</name>
</gene>
<name>A0AAD8K926_TARER</name>
<protein>
    <submittedName>
        <fullName evidence="2">Uncharacterized protein</fullName>
    </submittedName>
</protein>
<dbReference type="Proteomes" id="UP001229421">
    <property type="component" value="Unassembled WGS sequence"/>
</dbReference>
<organism evidence="2 3">
    <name type="scientific">Tagetes erecta</name>
    <name type="common">African marigold</name>
    <dbReference type="NCBI Taxonomy" id="13708"/>
    <lineage>
        <taxon>Eukaryota</taxon>
        <taxon>Viridiplantae</taxon>
        <taxon>Streptophyta</taxon>
        <taxon>Embryophyta</taxon>
        <taxon>Tracheophyta</taxon>
        <taxon>Spermatophyta</taxon>
        <taxon>Magnoliopsida</taxon>
        <taxon>eudicotyledons</taxon>
        <taxon>Gunneridae</taxon>
        <taxon>Pentapetalae</taxon>
        <taxon>asterids</taxon>
        <taxon>campanulids</taxon>
        <taxon>Asterales</taxon>
        <taxon>Asteraceae</taxon>
        <taxon>Asteroideae</taxon>
        <taxon>Heliantheae alliance</taxon>
        <taxon>Tageteae</taxon>
        <taxon>Tagetes</taxon>
    </lineage>
</organism>
<comment type="caution">
    <text evidence="2">The sequence shown here is derived from an EMBL/GenBank/DDBJ whole genome shotgun (WGS) entry which is preliminary data.</text>
</comment>
<accession>A0AAD8K926</accession>
<evidence type="ECO:0000313" key="3">
    <source>
        <dbReference type="Proteomes" id="UP001229421"/>
    </source>
</evidence>
<evidence type="ECO:0000313" key="2">
    <source>
        <dbReference type="EMBL" id="KAK1416337.1"/>
    </source>
</evidence>
<evidence type="ECO:0000256" key="1">
    <source>
        <dbReference type="SAM" id="MobiDB-lite"/>
    </source>
</evidence>